<name>A0A4R4XSY0_9ACTN</name>
<dbReference type="InterPro" id="IPR011010">
    <property type="entry name" value="DNA_brk_join_enz"/>
</dbReference>
<dbReference type="SUPFAM" id="SSF56349">
    <property type="entry name" value="DNA breaking-rejoining enzymes"/>
    <property type="match status" value="1"/>
</dbReference>
<dbReference type="InterPro" id="IPR002104">
    <property type="entry name" value="Integrase_catalytic"/>
</dbReference>
<sequence length="114" mass="11623">MLGRTGGRCRPSGCPPGFKALAQAAGLPVIRLHEARHTAATLGLEAGLDIKIVSAQLGHSRAHHARRVHARAPGVARRGGGASSDAGGEGRCGAGGYGCLIMCGLLPPRYHRSA</sequence>
<feature type="domain" description="Tyr recombinase" evidence="3">
    <location>
        <begin position="18"/>
        <end position="66"/>
    </location>
</feature>
<dbReference type="Gene3D" id="1.10.443.10">
    <property type="entry name" value="Intergrase catalytic core"/>
    <property type="match status" value="1"/>
</dbReference>
<organism evidence="4 5">
    <name type="scientific">Nonomuraea terrae</name>
    <dbReference type="NCBI Taxonomy" id="2530383"/>
    <lineage>
        <taxon>Bacteria</taxon>
        <taxon>Bacillati</taxon>
        <taxon>Actinomycetota</taxon>
        <taxon>Actinomycetes</taxon>
        <taxon>Streptosporangiales</taxon>
        <taxon>Streptosporangiaceae</taxon>
        <taxon>Nonomuraea</taxon>
    </lineage>
</organism>
<evidence type="ECO:0000313" key="4">
    <source>
        <dbReference type="EMBL" id="TDD34621.1"/>
    </source>
</evidence>
<proteinExistence type="predicted"/>
<keyword evidence="1" id="KW-0233">DNA recombination</keyword>
<dbReference type="Pfam" id="PF00589">
    <property type="entry name" value="Phage_integrase"/>
    <property type="match status" value="1"/>
</dbReference>
<accession>A0A4R4XSY0</accession>
<comment type="caution">
    <text evidence="4">The sequence shown here is derived from an EMBL/GenBank/DDBJ whole genome shotgun (WGS) entry which is preliminary data.</text>
</comment>
<feature type="region of interest" description="Disordered" evidence="2">
    <location>
        <begin position="65"/>
        <end position="87"/>
    </location>
</feature>
<dbReference type="Proteomes" id="UP000295302">
    <property type="component" value="Unassembled WGS sequence"/>
</dbReference>
<keyword evidence="5" id="KW-1185">Reference proteome</keyword>
<dbReference type="GO" id="GO:0003677">
    <property type="term" value="F:DNA binding"/>
    <property type="evidence" value="ECO:0007669"/>
    <property type="project" value="InterPro"/>
</dbReference>
<evidence type="ECO:0000259" key="3">
    <source>
        <dbReference type="Pfam" id="PF00589"/>
    </source>
</evidence>
<dbReference type="AlphaFoldDB" id="A0A4R4XSY0"/>
<dbReference type="GO" id="GO:0006310">
    <property type="term" value="P:DNA recombination"/>
    <property type="evidence" value="ECO:0007669"/>
    <property type="project" value="UniProtKB-KW"/>
</dbReference>
<reference evidence="4 5" key="1">
    <citation type="submission" date="2019-03" db="EMBL/GenBank/DDBJ databases">
        <title>Draft genome sequences of novel Actinobacteria.</title>
        <authorList>
            <person name="Sahin N."/>
            <person name="Ay H."/>
            <person name="Saygin H."/>
        </authorList>
    </citation>
    <scope>NUCLEOTIDE SEQUENCE [LARGE SCALE GENOMIC DNA]</scope>
    <source>
        <strain evidence="4 5">CH32</strain>
    </source>
</reference>
<dbReference type="OrthoDB" id="1822491at2"/>
<protein>
    <recommendedName>
        <fullName evidence="3">Tyr recombinase domain-containing protein</fullName>
    </recommendedName>
</protein>
<evidence type="ECO:0000313" key="5">
    <source>
        <dbReference type="Proteomes" id="UP000295302"/>
    </source>
</evidence>
<dbReference type="InterPro" id="IPR013762">
    <property type="entry name" value="Integrase-like_cat_sf"/>
</dbReference>
<evidence type="ECO:0000256" key="2">
    <source>
        <dbReference type="SAM" id="MobiDB-lite"/>
    </source>
</evidence>
<gene>
    <name evidence="4" type="ORF">E1286_40690</name>
</gene>
<dbReference type="GO" id="GO:0015074">
    <property type="term" value="P:DNA integration"/>
    <property type="evidence" value="ECO:0007669"/>
    <property type="project" value="InterPro"/>
</dbReference>
<dbReference type="EMBL" id="SMKQ01000233">
    <property type="protein sequence ID" value="TDD34621.1"/>
    <property type="molecule type" value="Genomic_DNA"/>
</dbReference>
<feature type="compositionally biased region" description="Gly residues" evidence="2">
    <location>
        <begin position="77"/>
        <end position="87"/>
    </location>
</feature>
<evidence type="ECO:0000256" key="1">
    <source>
        <dbReference type="ARBA" id="ARBA00023172"/>
    </source>
</evidence>